<dbReference type="EMBL" id="DS268412">
    <property type="protein sequence ID" value="EFP05679.1"/>
    <property type="molecule type" value="Genomic_DNA"/>
</dbReference>
<keyword evidence="1" id="KW-0472">Membrane</keyword>
<reference evidence="2" key="1">
    <citation type="submission" date="2007-07" db="EMBL/GenBank/DDBJ databases">
        <title>PCAP assembly of the Caenorhabditis remanei genome.</title>
        <authorList>
            <consortium name="The Caenorhabditis remanei Sequencing Consortium"/>
            <person name="Wilson R.K."/>
        </authorList>
    </citation>
    <scope>NUCLEOTIDE SEQUENCE [LARGE SCALE GENOMIC DNA]</scope>
    <source>
        <strain evidence="2">PB4641</strain>
    </source>
</reference>
<dbReference type="OMA" id="YRNIHIV"/>
<dbReference type="PANTHER" id="PTHR31930:SF3">
    <property type="entry name" value="GUSTATORY RECEPTOR-RELATED"/>
    <property type="match status" value="1"/>
</dbReference>
<proteinExistence type="predicted"/>
<feature type="transmembrane region" description="Helical" evidence="1">
    <location>
        <begin position="185"/>
        <end position="205"/>
    </location>
</feature>
<dbReference type="PANTHER" id="PTHR31930">
    <property type="entry name" value="SERPENTINE RECEPTOR, CLASS R"/>
    <property type="match status" value="1"/>
</dbReference>
<dbReference type="eggNOG" id="ENOG502TGN1">
    <property type="taxonomic scope" value="Eukaryota"/>
</dbReference>
<name>E3LNY4_CAERE</name>
<dbReference type="STRING" id="31234.E3LNY4"/>
<dbReference type="Proteomes" id="UP000008281">
    <property type="component" value="Unassembled WGS sequence"/>
</dbReference>
<sequence length="272" mass="31279">MNVDLLGPFRFFLKFSLLDCSTKSRKIEKNIELNNYRNIHIVAIILSVLWLVAMMSWIVFNFTHNKIFYGGEVTELILCALLIVSNAYIWFISTICLACYSLIFSALNREITYFNDELKKSKEEKFLQNIEVLEKFDHRQNEILNLISFVNESVSFFGGLVPLFLLYGLVNGVYLTAFVDSIPPLYFAILMLNLASIVVYNLCILSPTSSLQEHLSNTTKILINDEEFGCSKDPFSYQTYRIMVDRFQKIDTKIYVISAFPITKRVVAASEG</sequence>
<keyword evidence="3" id="KW-1185">Reference proteome</keyword>
<evidence type="ECO:0000256" key="1">
    <source>
        <dbReference type="SAM" id="Phobius"/>
    </source>
</evidence>
<protein>
    <submittedName>
        <fullName evidence="2">Uncharacterized protein</fullName>
    </submittedName>
</protein>
<dbReference type="HOGENOM" id="CLU_043079_0_0_1"/>
<keyword evidence="1" id="KW-0812">Transmembrane</keyword>
<dbReference type="InParanoid" id="E3LNY4"/>
<dbReference type="AlphaFoldDB" id="E3LNY4"/>
<gene>
    <name evidence="2" type="ORF">CRE_27189</name>
</gene>
<dbReference type="Pfam" id="PF03268">
    <property type="entry name" value="DUF267"/>
    <property type="match status" value="1"/>
</dbReference>
<accession>E3LNY4</accession>
<dbReference type="InterPro" id="IPR004950">
    <property type="entry name" value="DUF267_CAE_spp"/>
</dbReference>
<evidence type="ECO:0000313" key="3">
    <source>
        <dbReference type="Proteomes" id="UP000008281"/>
    </source>
</evidence>
<feature type="transmembrane region" description="Helical" evidence="1">
    <location>
        <begin position="39"/>
        <end position="60"/>
    </location>
</feature>
<organism evidence="3">
    <name type="scientific">Caenorhabditis remanei</name>
    <name type="common">Caenorhabditis vulgaris</name>
    <dbReference type="NCBI Taxonomy" id="31234"/>
    <lineage>
        <taxon>Eukaryota</taxon>
        <taxon>Metazoa</taxon>
        <taxon>Ecdysozoa</taxon>
        <taxon>Nematoda</taxon>
        <taxon>Chromadorea</taxon>
        <taxon>Rhabditida</taxon>
        <taxon>Rhabditina</taxon>
        <taxon>Rhabditomorpha</taxon>
        <taxon>Rhabditoidea</taxon>
        <taxon>Rhabditidae</taxon>
        <taxon>Peloderinae</taxon>
        <taxon>Caenorhabditis</taxon>
    </lineage>
</organism>
<keyword evidence="1" id="KW-1133">Transmembrane helix</keyword>
<evidence type="ECO:0000313" key="2">
    <source>
        <dbReference type="EMBL" id="EFP05679.1"/>
    </source>
</evidence>
<feature type="transmembrane region" description="Helical" evidence="1">
    <location>
        <begin position="80"/>
        <end position="103"/>
    </location>
</feature>